<dbReference type="STRING" id="1121266.SAMN02745883_00428"/>
<dbReference type="InterPro" id="IPR011009">
    <property type="entry name" value="Kinase-like_dom_sf"/>
</dbReference>
<dbReference type="Gene3D" id="1.10.510.10">
    <property type="entry name" value="Transferase(Phosphotransferase) domain 1"/>
    <property type="match status" value="1"/>
</dbReference>
<dbReference type="AlphaFoldDB" id="A0A1M6M0U2"/>
<dbReference type="PANTHER" id="PTHR10566:SF113">
    <property type="entry name" value="PROTEIN ACTIVITY OF BC1 COMPLEX KINASE 7, CHLOROPLASTIC"/>
    <property type="match status" value="1"/>
</dbReference>
<dbReference type="Proteomes" id="UP000184082">
    <property type="component" value="Unassembled WGS sequence"/>
</dbReference>
<proteinExistence type="inferred from homology"/>
<evidence type="ECO:0000259" key="3">
    <source>
        <dbReference type="PROSITE" id="PS50011"/>
    </source>
</evidence>
<dbReference type="InterPro" id="IPR050154">
    <property type="entry name" value="UbiB_kinase"/>
</dbReference>
<keyword evidence="5" id="KW-1185">Reference proteome</keyword>
<name>A0A1M6M0U2_9FIRM</name>
<dbReference type="GO" id="GO:0004672">
    <property type="term" value="F:protein kinase activity"/>
    <property type="evidence" value="ECO:0007669"/>
    <property type="project" value="InterPro"/>
</dbReference>
<feature type="transmembrane region" description="Helical" evidence="2">
    <location>
        <begin position="498"/>
        <end position="517"/>
    </location>
</feature>
<dbReference type="EMBL" id="FRAJ01000003">
    <property type="protein sequence ID" value="SHJ77111.1"/>
    <property type="molecule type" value="Genomic_DNA"/>
</dbReference>
<feature type="transmembrane region" description="Helical" evidence="2">
    <location>
        <begin position="523"/>
        <end position="550"/>
    </location>
</feature>
<accession>A0A1M6M0U2</accession>
<dbReference type="InterPro" id="IPR000719">
    <property type="entry name" value="Prot_kinase_dom"/>
</dbReference>
<sequence length="555" mass="64122">MYQIRKSYKNMKRYKEIAEVLVKYGFGFFVKKLHENKLVPSYVLKRKGNITLSTEERIRKICEELGPTFIKLGQIASTRSDLFSEELIKELSKLQENVRVVSYDEISNVFKEEFKIRLEEAFIKFDKKPIASASIGQVYKATLYSGEEVIVKIQRPGIKKIIERDIDILLSMSRLFDEHFRDMFSFSVYEIMMELTRAIKHELDYTKEARNTERFFENFKNNPNVCIPRIFWQYTSKKVLTQEWIDGISVSNIDKLKEKGWDIKNIANIGAKSFLKQVFIDGFFHADPHPGNILVVNEETIAFIDFGLCGYLDKSKVSLITDLFIAGAKKDVEKIVELLAQIDAISDETNTTRLKEDLLFLVSHYYNMPLKKINISDIVSEFLRITYENNIRLPSQFTVLIKAILTIEGTGRILNPEFSISSTLREFSADIIKHKYNINNIMDIAVDFADDLKYGLKIFPNQIRKILKILEDNQIKIAIEDIRFKALERELKQFSNKISLSLIVSSLIIGSSLVLNVKTGPKLFNIPLIGFIGYFVASILGFFLMISILISKMKD</sequence>
<protein>
    <submittedName>
        <fullName evidence="4">Ubiquinone biosynthesis protein</fullName>
    </submittedName>
</protein>
<keyword evidence="2" id="KW-0812">Transmembrane</keyword>
<dbReference type="RefSeq" id="WP_072965719.1">
    <property type="nucleotide sequence ID" value="NZ_FRAJ01000003.1"/>
</dbReference>
<dbReference type="CDD" id="cd05121">
    <property type="entry name" value="ABC1_ADCK3-like"/>
    <property type="match status" value="1"/>
</dbReference>
<dbReference type="PROSITE" id="PS50011">
    <property type="entry name" value="PROTEIN_KINASE_DOM"/>
    <property type="match status" value="1"/>
</dbReference>
<organism evidence="4 5">
    <name type="scientific">Caminicella sporogenes DSM 14501</name>
    <dbReference type="NCBI Taxonomy" id="1121266"/>
    <lineage>
        <taxon>Bacteria</taxon>
        <taxon>Bacillati</taxon>
        <taxon>Bacillota</taxon>
        <taxon>Clostridia</taxon>
        <taxon>Peptostreptococcales</taxon>
        <taxon>Caminicellaceae</taxon>
        <taxon>Caminicella</taxon>
    </lineage>
</organism>
<dbReference type="SUPFAM" id="SSF56112">
    <property type="entry name" value="Protein kinase-like (PK-like)"/>
    <property type="match status" value="1"/>
</dbReference>
<gene>
    <name evidence="4" type="ORF">SAMN02745883_00428</name>
</gene>
<keyword evidence="2" id="KW-0472">Membrane</keyword>
<keyword evidence="4" id="KW-0830">Ubiquinone</keyword>
<dbReference type="PANTHER" id="PTHR10566">
    <property type="entry name" value="CHAPERONE-ACTIVITY OF BC1 COMPLEX CABC1 -RELATED"/>
    <property type="match status" value="1"/>
</dbReference>
<evidence type="ECO:0000313" key="4">
    <source>
        <dbReference type="EMBL" id="SHJ77111.1"/>
    </source>
</evidence>
<evidence type="ECO:0000313" key="5">
    <source>
        <dbReference type="Proteomes" id="UP000184082"/>
    </source>
</evidence>
<reference evidence="4 5" key="1">
    <citation type="submission" date="2016-11" db="EMBL/GenBank/DDBJ databases">
        <authorList>
            <person name="Jaros S."/>
            <person name="Januszkiewicz K."/>
            <person name="Wedrychowicz H."/>
        </authorList>
    </citation>
    <scope>NUCLEOTIDE SEQUENCE [LARGE SCALE GENOMIC DNA]</scope>
    <source>
        <strain evidence="4 5">DSM 14501</strain>
    </source>
</reference>
<dbReference type="GO" id="GO:0005524">
    <property type="term" value="F:ATP binding"/>
    <property type="evidence" value="ECO:0007669"/>
    <property type="project" value="InterPro"/>
</dbReference>
<feature type="domain" description="Protein kinase" evidence="3">
    <location>
        <begin position="124"/>
        <end position="555"/>
    </location>
</feature>
<dbReference type="InterPro" id="IPR004147">
    <property type="entry name" value="ABC1_dom"/>
</dbReference>
<comment type="similarity">
    <text evidence="1">Belongs to the protein kinase superfamily. ADCK protein kinase family.</text>
</comment>
<keyword evidence="2" id="KW-1133">Transmembrane helix</keyword>
<evidence type="ECO:0000256" key="1">
    <source>
        <dbReference type="ARBA" id="ARBA00009670"/>
    </source>
</evidence>
<evidence type="ECO:0000256" key="2">
    <source>
        <dbReference type="SAM" id="Phobius"/>
    </source>
</evidence>
<dbReference type="Pfam" id="PF03109">
    <property type="entry name" value="ABC1"/>
    <property type="match status" value="1"/>
</dbReference>